<sequence>MPARHTDPFGTAELRSRVLDGWAAAPARFREDANAEEDHALGGYRDRAVVELAQNAADAAARAGGAGRLLLRLDGDVLTAANTGAPLTADGVESMSTLRASAKRDSEGQGAVGRFGVGFSAVAALSDDVTAVSADGAVRWSRALARDAVHAELIAPGRADPGLAEELERRGGDLPLLRLPFAAAPEDVEESGAAVPEGYTTAVTLRLRDDDTRRRVAELLDGTGEALLLALPALAEVRVEADGGPVRVLRRTAVEAAGSADAADSAEAAYAAPDTGDGEGAARSADVVTTLQEGGTERTTRWRTVTRTGALEPSLLADRPTEERSRLEWTLTWATAVADDGSAGLPDGVPRVVHAPTPSDAELALPALLIGTFPLTPDRRRIAEGPAAEALVAEAAEAYAELLCGLEPRAALDLVPLPSLGHGPFDGHFRAAAAKPLQEAPFLRTVHGRPVRPLDAVLVEPGPAVAEVLAEALPTALGPGADAGHPALAQLRVRRLGPAELADLLADRDAEPSWWAGLYRALRTSAARGTDVDELGALPVPLADGRLVRGPRGLLLPAGEAFGTGALDPAALAPLGVRIVHAEAADPLLLRLGAVEAGEQAVLDDPAVRAAVGASLDADDPEAVSGPVLELVTAAGAGTGPDAERPWLAELALRDDEGGYTVAGELLLPDSPLRGILADDAPFGVVAPDLVERYGRAVLSAVGCLDGFAVLSAEDVTLGEALEESLDELPVDGLEEWAEDAVRRAGEEDLPPTVPELTAVADLEFVRPDRWERALELLAGTPARRAVTEPARLLLEGGRAADVPSYTAWWLRTGASIGGHRPGDLRLPGADPVLEGLYEPAPEGLDPELARAVGVRSSLEELLADPDGPDDLLERLADPERHVEHAALRRIWAALARVPAERVVPPERVRAVGGGAIVVADAEDAAVVDAPDLLPLAEGRPLLPAPAASAEALADVLDLSLLSETVEGRVESSGRVRPVPDEVRLFVPEGALTYVHHDALVVDGTEVEWREAEGALHASTPEGLARALCWSTGAWARRHLVAAVLREPDRAPFLLAEADLE</sequence>
<dbReference type="EMBL" id="JAQFWQ010000006">
    <property type="protein sequence ID" value="MDA2809676.1"/>
    <property type="molecule type" value="Genomic_DNA"/>
</dbReference>
<dbReference type="NCBIfam" id="NF047352">
    <property type="entry name" value="P_loop_sacsin"/>
    <property type="match status" value="1"/>
</dbReference>
<feature type="region of interest" description="Disordered" evidence="1">
    <location>
        <begin position="258"/>
        <end position="299"/>
    </location>
</feature>
<feature type="compositionally biased region" description="Low complexity" evidence="1">
    <location>
        <begin position="258"/>
        <end position="272"/>
    </location>
</feature>
<keyword evidence="3" id="KW-1185">Reference proteome</keyword>
<dbReference type="SUPFAM" id="SSF55874">
    <property type="entry name" value="ATPase domain of HSP90 chaperone/DNA topoisomerase II/histidine kinase"/>
    <property type="match status" value="1"/>
</dbReference>
<dbReference type="InterPro" id="IPR036890">
    <property type="entry name" value="HATPase_C_sf"/>
</dbReference>
<dbReference type="Proteomes" id="UP001527866">
    <property type="component" value="Unassembled WGS sequence"/>
</dbReference>
<dbReference type="GO" id="GO:0005524">
    <property type="term" value="F:ATP binding"/>
    <property type="evidence" value="ECO:0007669"/>
    <property type="project" value="UniProtKB-KW"/>
</dbReference>
<dbReference type="Gene3D" id="3.30.565.10">
    <property type="entry name" value="Histidine kinase-like ATPase, C-terminal domain"/>
    <property type="match status" value="1"/>
</dbReference>
<protein>
    <submittedName>
        <fullName evidence="2">ATP-binding protein</fullName>
    </submittedName>
</protein>
<proteinExistence type="predicted"/>
<gene>
    <name evidence="2" type="ORF">O4J56_03390</name>
</gene>
<keyword evidence="2" id="KW-0067">ATP-binding</keyword>
<evidence type="ECO:0000313" key="2">
    <source>
        <dbReference type="EMBL" id="MDA2809676.1"/>
    </source>
</evidence>
<accession>A0ABT4TZ42</accession>
<dbReference type="RefSeq" id="WP_270683582.1">
    <property type="nucleotide sequence ID" value="NZ_JAQFWQ010000006.1"/>
</dbReference>
<evidence type="ECO:0000313" key="3">
    <source>
        <dbReference type="Proteomes" id="UP001527866"/>
    </source>
</evidence>
<reference evidence="2 3" key="1">
    <citation type="submission" date="2023-01" db="EMBL/GenBank/DDBJ databases">
        <title>Draft genome sequence of Nocardiopsis sp. RSe5-2 isolated from halophytes.</title>
        <authorList>
            <person name="Duangmal K."/>
            <person name="Chantavorakit T."/>
        </authorList>
    </citation>
    <scope>NUCLEOTIDE SEQUENCE [LARGE SCALE GENOMIC DNA]</scope>
    <source>
        <strain evidence="2 3">RSe5-2</strain>
    </source>
</reference>
<evidence type="ECO:0000256" key="1">
    <source>
        <dbReference type="SAM" id="MobiDB-lite"/>
    </source>
</evidence>
<keyword evidence="2" id="KW-0547">Nucleotide-binding</keyword>
<name>A0ABT4TZ42_9ACTN</name>
<organism evidence="2 3">
    <name type="scientific">Nocardiopsis endophytica</name>
    <dbReference type="NCBI Taxonomy" id="3018445"/>
    <lineage>
        <taxon>Bacteria</taxon>
        <taxon>Bacillati</taxon>
        <taxon>Actinomycetota</taxon>
        <taxon>Actinomycetes</taxon>
        <taxon>Streptosporangiales</taxon>
        <taxon>Nocardiopsidaceae</taxon>
        <taxon>Nocardiopsis</taxon>
    </lineage>
</organism>
<comment type="caution">
    <text evidence="2">The sequence shown here is derived from an EMBL/GenBank/DDBJ whole genome shotgun (WGS) entry which is preliminary data.</text>
</comment>